<dbReference type="AlphaFoldDB" id="A0A3N4KF14"/>
<keyword evidence="1" id="KW-0472">Membrane</keyword>
<feature type="transmembrane region" description="Helical" evidence="1">
    <location>
        <begin position="38"/>
        <end position="62"/>
    </location>
</feature>
<sequence length="91" mass="10552">MTEQARGYLQRPRSGWWQHQKLVQENFKWVAYFGRQNVLSQITALTFSFSGVTVLSICCGFSGRQSRKLVTMAGVKSVRTYEQSEDREEQI</sequence>
<keyword evidence="1" id="KW-1133">Transmembrane helix</keyword>
<gene>
    <name evidence="2" type="ORF">L873DRAFT_1359686</name>
</gene>
<name>A0A3N4KF14_9PEZI</name>
<evidence type="ECO:0000256" key="1">
    <source>
        <dbReference type="SAM" id="Phobius"/>
    </source>
</evidence>
<dbReference type="EMBL" id="ML120358">
    <property type="protein sequence ID" value="RPB04485.1"/>
    <property type="molecule type" value="Genomic_DNA"/>
</dbReference>
<dbReference type="Proteomes" id="UP000276215">
    <property type="component" value="Unassembled WGS sequence"/>
</dbReference>
<keyword evidence="1" id="KW-0812">Transmembrane</keyword>
<accession>A0A3N4KF14</accession>
<evidence type="ECO:0000313" key="3">
    <source>
        <dbReference type="Proteomes" id="UP000276215"/>
    </source>
</evidence>
<proteinExistence type="predicted"/>
<keyword evidence="3" id="KW-1185">Reference proteome</keyword>
<protein>
    <submittedName>
        <fullName evidence="2">Uncharacterized protein</fullName>
    </submittedName>
</protein>
<reference evidence="2 3" key="1">
    <citation type="journal article" date="2018" name="Nat. Ecol. Evol.">
        <title>Pezizomycetes genomes reveal the molecular basis of ectomycorrhizal truffle lifestyle.</title>
        <authorList>
            <person name="Murat C."/>
            <person name="Payen T."/>
            <person name="Noel B."/>
            <person name="Kuo A."/>
            <person name="Morin E."/>
            <person name="Chen J."/>
            <person name="Kohler A."/>
            <person name="Krizsan K."/>
            <person name="Balestrini R."/>
            <person name="Da Silva C."/>
            <person name="Montanini B."/>
            <person name="Hainaut M."/>
            <person name="Levati E."/>
            <person name="Barry K.W."/>
            <person name="Belfiori B."/>
            <person name="Cichocki N."/>
            <person name="Clum A."/>
            <person name="Dockter R.B."/>
            <person name="Fauchery L."/>
            <person name="Guy J."/>
            <person name="Iotti M."/>
            <person name="Le Tacon F."/>
            <person name="Lindquist E.A."/>
            <person name="Lipzen A."/>
            <person name="Malagnac F."/>
            <person name="Mello A."/>
            <person name="Molinier V."/>
            <person name="Miyauchi S."/>
            <person name="Poulain J."/>
            <person name="Riccioni C."/>
            <person name="Rubini A."/>
            <person name="Sitrit Y."/>
            <person name="Splivallo R."/>
            <person name="Traeger S."/>
            <person name="Wang M."/>
            <person name="Zifcakova L."/>
            <person name="Wipf D."/>
            <person name="Zambonelli A."/>
            <person name="Paolocci F."/>
            <person name="Nowrousian M."/>
            <person name="Ottonello S."/>
            <person name="Baldrian P."/>
            <person name="Spatafora J.W."/>
            <person name="Henrissat B."/>
            <person name="Nagy L.G."/>
            <person name="Aury J.M."/>
            <person name="Wincker P."/>
            <person name="Grigoriev I.V."/>
            <person name="Bonfante P."/>
            <person name="Martin F.M."/>
        </authorList>
    </citation>
    <scope>NUCLEOTIDE SEQUENCE [LARGE SCALE GENOMIC DNA]</scope>
    <source>
        <strain evidence="2 3">120613-1</strain>
    </source>
</reference>
<evidence type="ECO:0000313" key="2">
    <source>
        <dbReference type="EMBL" id="RPB04485.1"/>
    </source>
</evidence>
<organism evidence="2 3">
    <name type="scientific">Choiromyces venosus 120613-1</name>
    <dbReference type="NCBI Taxonomy" id="1336337"/>
    <lineage>
        <taxon>Eukaryota</taxon>
        <taxon>Fungi</taxon>
        <taxon>Dikarya</taxon>
        <taxon>Ascomycota</taxon>
        <taxon>Pezizomycotina</taxon>
        <taxon>Pezizomycetes</taxon>
        <taxon>Pezizales</taxon>
        <taxon>Tuberaceae</taxon>
        <taxon>Choiromyces</taxon>
    </lineage>
</organism>